<gene>
    <name evidence="2" type="ORF">PACLA_8A070136</name>
</gene>
<accession>A0A6S7GCG7</accession>
<keyword evidence="3" id="KW-1185">Reference proteome</keyword>
<sequence length="98" mass="11366">MQQERQDHRSSSARNDSYISTYKKDFIGEFGHPSGSARPRSSSIYPKDDKIEIPTYRNDFQSKPAQKTELIRTEPSSRNNPHPLKVSFIIIDFIHLTK</sequence>
<dbReference type="GO" id="GO:0005737">
    <property type="term" value="C:cytoplasm"/>
    <property type="evidence" value="ECO:0007669"/>
    <property type="project" value="TreeGrafter"/>
</dbReference>
<dbReference type="PANTHER" id="PTHR33769">
    <property type="entry name" value="TESTIS-EXPRESSED PROTEIN 26 ISOFORM X3"/>
    <property type="match status" value="1"/>
</dbReference>
<feature type="region of interest" description="Disordered" evidence="1">
    <location>
        <begin position="29"/>
        <end position="81"/>
    </location>
</feature>
<dbReference type="EMBL" id="CACRXK020001535">
    <property type="protein sequence ID" value="CAB3989688.1"/>
    <property type="molecule type" value="Genomic_DNA"/>
</dbReference>
<dbReference type="PANTHER" id="PTHR33769:SF2">
    <property type="entry name" value="TESTIS-EXPRESSED PROTEIN 26"/>
    <property type="match status" value="1"/>
</dbReference>
<protein>
    <submittedName>
        <fullName evidence="2">Uncharacterized protein</fullName>
    </submittedName>
</protein>
<reference evidence="2" key="1">
    <citation type="submission" date="2020-04" db="EMBL/GenBank/DDBJ databases">
        <authorList>
            <person name="Alioto T."/>
            <person name="Alioto T."/>
            <person name="Gomez Garrido J."/>
        </authorList>
    </citation>
    <scope>NUCLEOTIDE SEQUENCE</scope>
    <source>
        <strain evidence="2">A484AB</strain>
    </source>
</reference>
<comment type="caution">
    <text evidence="2">The sequence shown here is derived from an EMBL/GenBank/DDBJ whole genome shotgun (WGS) entry which is preliminary data.</text>
</comment>
<dbReference type="Proteomes" id="UP001152795">
    <property type="component" value="Unassembled WGS sequence"/>
</dbReference>
<evidence type="ECO:0000256" key="1">
    <source>
        <dbReference type="SAM" id="MobiDB-lite"/>
    </source>
</evidence>
<dbReference type="OrthoDB" id="5984625at2759"/>
<evidence type="ECO:0000313" key="3">
    <source>
        <dbReference type="Proteomes" id="UP001152795"/>
    </source>
</evidence>
<proteinExistence type="predicted"/>
<organism evidence="2 3">
    <name type="scientific">Paramuricea clavata</name>
    <name type="common">Red gorgonian</name>
    <name type="synonym">Violescent sea-whip</name>
    <dbReference type="NCBI Taxonomy" id="317549"/>
    <lineage>
        <taxon>Eukaryota</taxon>
        <taxon>Metazoa</taxon>
        <taxon>Cnidaria</taxon>
        <taxon>Anthozoa</taxon>
        <taxon>Octocorallia</taxon>
        <taxon>Malacalcyonacea</taxon>
        <taxon>Plexauridae</taxon>
        <taxon>Paramuricea</taxon>
    </lineage>
</organism>
<name>A0A6S7GCG7_PARCT</name>
<dbReference type="InterPro" id="IPR043460">
    <property type="entry name" value="MEDAG/TEX26"/>
</dbReference>
<dbReference type="AlphaFoldDB" id="A0A6S7GCG7"/>
<evidence type="ECO:0000313" key="2">
    <source>
        <dbReference type="EMBL" id="CAB3989688.1"/>
    </source>
</evidence>